<proteinExistence type="predicted"/>
<reference evidence="2" key="1">
    <citation type="submission" date="2022-11" db="UniProtKB">
        <authorList>
            <consortium name="WormBaseParasite"/>
        </authorList>
    </citation>
    <scope>IDENTIFICATION</scope>
</reference>
<dbReference type="Proteomes" id="UP000887580">
    <property type="component" value="Unplaced"/>
</dbReference>
<name>A0AC35GQP9_9BILA</name>
<sequence>ASTPSRTAIRFTVDGPNATVTNRLTLIKVAEDDPLRSESNVEPSIPDQLIFGKASVQVNVKLGQLFKTAMYEEAPEELSEVATLMVKISAQNEESSHMAPHNYVISLNRPILLLKSTALDKAILLWLNYRNVHNYWREERQKLLAQNRPKTTQKLSTTTAYSPKSDTESGIYQSAKWYLSVKSEMKGMIIDFDPKIGKLMS</sequence>
<evidence type="ECO:0000313" key="2">
    <source>
        <dbReference type="WBParaSite" id="PS1159_v2.g7565.t1"/>
    </source>
</evidence>
<evidence type="ECO:0000313" key="1">
    <source>
        <dbReference type="Proteomes" id="UP000887580"/>
    </source>
</evidence>
<dbReference type="WBParaSite" id="PS1159_v2.g7565.t1">
    <property type="protein sequence ID" value="PS1159_v2.g7565.t1"/>
    <property type="gene ID" value="PS1159_v2.g7565"/>
</dbReference>
<organism evidence="1 2">
    <name type="scientific">Panagrolaimus sp. PS1159</name>
    <dbReference type="NCBI Taxonomy" id="55785"/>
    <lineage>
        <taxon>Eukaryota</taxon>
        <taxon>Metazoa</taxon>
        <taxon>Ecdysozoa</taxon>
        <taxon>Nematoda</taxon>
        <taxon>Chromadorea</taxon>
        <taxon>Rhabditida</taxon>
        <taxon>Tylenchina</taxon>
        <taxon>Panagrolaimomorpha</taxon>
        <taxon>Panagrolaimoidea</taxon>
        <taxon>Panagrolaimidae</taxon>
        <taxon>Panagrolaimus</taxon>
    </lineage>
</organism>
<protein>
    <submittedName>
        <fullName evidence="2">Vitellogenin</fullName>
    </submittedName>
</protein>
<accession>A0AC35GQP9</accession>